<gene>
    <name evidence="3" type="ORF">Cdeb_01400</name>
</gene>
<sequence>MKINKVEIGEHSIHLYVEMPVKPHRCPRCGAEVRKIHDYRIQKIRHLKWFERPTVIFYRKRRYVCQACGKRFAEENPFVERYQRFSKEWNQAVNVRSIHAKTFKDLAFQFGASVSTVIRRFDAVAKKELQGHPELPKVIAIDE</sequence>
<name>A0A420VCU1_9BACI</name>
<dbReference type="InterPro" id="IPR047951">
    <property type="entry name" value="Transpos_ISL3"/>
</dbReference>
<dbReference type="InterPro" id="IPR032877">
    <property type="entry name" value="Transposase_HTH"/>
</dbReference>
<dbReference type="Gene3D" id="3.30.160.60">
    <property type="entry name" value="Classic Zinc Finger"/>
    <property type="match status" value="1"/>
</dbReference>
<dbReference type="EMBL" id="AZRV01000044">
    <property type="protein sequence ID" value="RKO61451.1"/>
    <property type="molecule type" value="Genomic_DNA"/>
</dbReference>
<evidence type="ECO:0000259" key="2">
    <source>
        <dbReference type="Pfam" id="PF14690"/>
    </source>
</evidence>
<feature type="domain" description="Transposase IS204/IS1001/IS1096/IS1165 zinc-finger" evidence="2">
    <location>
        <begin position="22"/>
        <end position="68"/>
    </location>
</feature>
<dbReference type="Pfam" id="PF14690">
    <property type="entry name" value="Zn_ribbon_ISL3"/>
    <property type="match status" value="1"/>
</dbReference>
<dbReference type="PANTHER" id="PTHR33498:SF1">
    <property type="entry name" value="TRANSPOSASE FOR INSERTION SEQUENCE ELEMENT IS1557"/>
    <property type="match status" value="1"/>
</dbReference>
<keyword evidence="4" id="KW-1185">Reference proteome</keyword>
<comment type="caution">
    <text evidence="3">The sequence shown here is derived from an EMBL/GenBank/DDBJ whole genome shotgun (WGS) entry which is preliminary data.</text>
</comment>
<dbReference type="AlphaFoldDB" id="A0A420VCU1"/>
<feature type="domain" description="Transposase IS204/IS1001/IS1096/IS1165 helix-turn-helix" evidence="1">
    <location>
        <begin position="74"/>
        <end position="124"/>
    </location>
</feature>
<dbReference type="Pfam" id="PF13542">
    <property type="entry name" value="HTH_Tnp_ISL3"/>
    <property type="match status" value="1"/>
</dbReference>
<reference evidence="3 4" key="1">
    <citation type="submission" date="2013-12" db="EMBL/GenBank/DDBJ databases">
        <title>Genome and proteome characterization of Caldibacillus debilis GB1 derived from a cellulolytic aero-tolerant co-culture.</title>
        <authorList>
            <person name="Wushke S.T."/>
            <person name="Zhang X."/>
            <person name="Fristensky B."/>
            <person name="Wilkins J.A."/>
            <person name="Levin D.B."/>
            <person name="Sparling R."/>
        </authorList>
    </citation>
    <scope>NUCLEOTIDE SEQUENCE [LARGE SCALE GENOMIC DNA]</scope>
    <source>
        <strain evidence="3 4">GB1</strain>
    </source>
</reference>
<proteinExistence type="predicted"/>
<accession>A0A420VCU1</accession>
<dbReference type="Proteomes" id="UP000286235">
    <property type="component" value="Unassembled WGS sequence"/>
</dbReference>
<organism evidence="3 4">
    <name type="scientific">Caldibacillus debilis GB1</name>
    <dbReference type="NCBI Taxonomy" id="1339248"/>
    <lineage>
        <taxon>Bacteria</taxon>
        <taxon>Bacillati</taxon>
        <taxon>Bacillota</taxon>
        <taxon>Bacilli</taxon>
        <taxon>Bacillales</taxon>
        <taxon>Bacillaceae</taxon>
        <taxon>Caldibacillus</taxon>
    </lineage>
</organism>
<evidence type="ECO:0000313" key="3">
    <source>
        <dbReference type="EMBL" id="RKO61451.1"/>
    </source>
</evidence>
<dbReference type="PANTHER" id="PTHR33498">
    <property type="entry name" value="TRANSPOSASE FOR INSERTION SEQUENCE ELEMENT IS1557"/>
    <property type="match status" value="1"/>
</dbReference>
<dbReference type="InterPro" id="IPR029261">
    <property type="entry name" value="Transposase_Znf"/>
</dbReference>
<protein>
    <submittedName>
        <fullName evidence="3">Transposase</fullName>
    </submittedName>
</protein>
<evidence type="ECO:0000259" key="1">
    <source>
        <dbReference type="Pfam" id="PF13542"/>
    </source>
</evidence>
<evidence type="ECO:0000313" key="4">
    <source>
        <dbReference type="Proteomes" id="UP000286235"/>
    </source>
</evidence>